<protein>
    <submittedName>
        <fullName evidence="6">MBOAT family O-acyltransferase</fullName>
        <ecNumber evidence="6">2.3.-.-</ecNumber>
    </submittedName>
</protein>
<reference evidence="6 7" key="1">
    <citation type="submission" date="2024-03" db="EMBL/GenBank/DDBJ databases">
        <title>High-quality draft genome sequencing of Tistrella sp. BH-R2-4.</title>
        <authorList>
            <person name="Dong C."/>
        </authorList>
    </citation>
    <scope>NUCLEOTIDE SEQUENCE [LARGE SCALE GENOMIC DNA]</scope>
    <source>
        <strain evidence="6 7">BH-R2-4</strain>
    </source>
</reference>
<dbReference type="InterPro" id="IPR051085">
    <property type="entry name" value="MB_O-acyltransferase"/>
</dbReference>
<dbReference type="Pfam" id="PF03062">
    <property type="entry name" value="MBOAT"/>
    <property type="match status" value="1"/>
</dbReference>
<dbReference type="EC" id="2.3.-.-" evidence="6"/>
<evidence type="ECO:0000313" key="7">
    <source>
        <dbReference type="Proteomes" id="UP001413721"/>
    </source>
</evidence>
<keyword evidence="4 5" id="KW-0472">Membrane</keyword>
<evidence type="ECO:0000256" key="2">
    <source>
        <dbReference type="ARBA" id="ARBA00022692"/>
    </source>
</evidence>
<dbReference type="InterPro" id="IPR004299">
    <property type="entry name" value="MBOAT_fam"/>
</dbReference>
<dbReference type="RefSeq" id="WP_345938448.1">
    <property type="nucleotide sequence ID" value="NZ_JBBKTW010000011.1"/>
</dbReference>
<evidence type="ECO:0000256" key="5">
    <source>
        <dbReference type="SAM" id="Phobius"/>
    </source>
</evidence>
<comment type="caution">
    <text evidence="6">The sequence shown here is derived from an EMBL/GenBank/DDBJ whole genome shotgun (WGS) entry which is preliminary data.</text>
</comment>
<feature type="transmembrane region" description="Helical" evidence="5">
    <location>
        <begin position="322"/>
        <end position="339"/>
    </location>
</feature>
<evidence type="ECO:0000256" key="4">
    <source>
        <dbReference type="ARBA" id="ARBA00023136"/>
    </source>
</evidence>
<comment type="subcellular location">
    <subcellularLocation>
        <location evidence="1">Membrane</location>
        <topology evidence="1">Multi-pass membrane protein</topology>
    </subcellularLocation>
</comment>
<keyword evidence="7" id="KW-1185">Reference proteome</keyword>
<feature type="transmembrane region" description="Helical" evidence="5">
    <location>
        <begin position="69"/>
        <end position="88"/>
    </location>
</feature>
<feature type="transmembrane region" description="Helical" evidence="5">
    <location>
        <begin position="383"/>
        <end position="408"/>
    </location>
</feature>
<dbReference type="Proteomes" id="UP001413721">
    <property type="component" value="Unassembled WGS sequence"/>
</dbReference>
<organism evidence="6 7">
    <name type="scientific">Tistrella arctica</name>
    <dbReference type="NCBI Taxonomy" id="3133430"/>
    <lineage>
        <taxon>Bacteria</taxon>
        <taxon>Pseudomonadati</taxon>
        <taxon>Pseudomonadota</taxon>
        <taxon>Alphaproteobacteria</taxon>
        <taxon>Geminicoccales</taxon>
        <taxon>Geminicoccaceae</taxon>
        <taxon>Tistrella</taxon>
    </lineage>
</organism>
<feature type="transmembrane region" description="Helical" evidence="5">
    <location>
        <begin position="173"/>
        <end position="195"/>
    </location>
</feature>
<dbReference type="PANTHER" id="PTHR13285:SF18">
    <property type="entry name" value="PROTEIN-CYSTEINE N-PALMITOYLTRANSFERASE RASP"/>
    <property type="match status" value="1"/>
</dbReference>
<keyword evidence="2 5" id="KW-0812">Transmembrane</keyword>
<proteinExistence type="predicted"/>
<sequence length="489" mass="53633">MFFFQPVFLALAALFTGLAAIPMRPGHFKLILAATSLVFLALSLDPARLWLLAGFVATGFVATRAARRFGWYAAVPGLIVLLAEFVAVHAGGVLLIDPDLIGIVGILGLAYVLSRMIHILIDVTVDPKGMPRVTVVDYLNVNLSFLTFLSGPLQRFPDHLDAIERRAPAQGAARVAALGRIAAGYARILIALPLIDLARDWLMRQAADGNVAGVDLMAIAGAAVGSDGPALVTMTFQVLAATLFPIRLYLNFAAYMDIVIGLGRLAGLSLPENFRHPFRANALLDYWSRWHITMSDWYRDYIFTPVVTALCRRWPSARAMEVHAMIGLLVTFVVVGLWHDVSLDFVAIGLLIGAGMIWNRAWRWGLRSALGSGAWKRLKGRAWYRAGSAIACYLFLTSFVAVYMWLYGDAPPPTLAPRPVFLLVLVPVVPAIFLGGLVWRYLSVRVEGWAARIDADWRSCLGLAAAICVLLLIASMRVEPIPEFTYARF</sequence>
<evidence type="ECO:0000256" key="1">
    <source>
        <dbReference type="ARBA" id="ARBA00004141"/>
    </source>
</evidence>
<evidence type="ECO:0000256" key="3">
    <source>
        <dbReference type="ARBA" id="ARBA00022989"/>
    </source>
</evidence>
<gene>
    <name evidence="6" type="ORF">WG926_23935</name>
</gene>
<keyword evidence="6" id="KW-0808">Transferase</keyword>
<dbReference type="PANTHER" id="PTHR13285">
    <property type="entry name" value="ACYLTRANSFERASE"/>
    <property type="match status" value="1"/>
</dbReference>
<feature type="transmembrane region" description="Helical" evidence="5">
    <location>
        <begin position="100"/>
        <end position="121"/>
    </location>
</feature>
<feature type="transmembrane region" description="Helical" evidence="5">
    <location>
        <begin position="30"/>
        <end position="57"/>
    </location>
</feature>
<keyword evidence="6" id="KW-0012">Acyltransferase</keyword>
<feature type="transmembrane region" description="Helical" evidence="5">
    <location>
        <begin position="345"/>
        <end position="362"/>
    </location>
</feature>
<feature type="transmembrane region" description="Helical" evidence="5">
    <location>
        <begin position="460"/>
        <end position="478"/>
    </location>
</feature>
<name>A0ABU9YRF1_9PROT</name>
<evidence type="ECO:0000313" key="6">
    <source>
        <dbReference type="EMBL" id="MEN2991384.1"/>
    </source>
</evidence>
<dbReference type="GO" id="GO:0016746">
    <property type="term" value="F:acyltransferase activity"/>
    <property type="evidence" value="ECO:0007669"/>
    <property type="project" value="UniProtKB-KW"/>
</dbReference>
<keyword evidence="3 5" id="KW-1133">Transmembrane helix</keyword>
<feature type="transmembrane region" description="Helical" evidence="5">
    <location>
        <begin position="420"/>
        <end position="439"/>
    </location>
</feature>
<dbReference type="EMBL" id="JBBKTW010000011">
    <property type="protein sequence ID" value="MEN2991384.1"/>
    <property type="molecule type" value="Genomic_DNA"/>
</dbReference>
<feature type="transmembrane region" description="Helical" evidence="5">
    <location>
        <begin position="230"/>
        <end position="250"/>
    </location>
</feature>
<accession>A0ABU9YRF1</accession>